<name>A0A5M9KX38_9PLEO</name>
<evidence type="ECO:0000313" key="2">
    <source>
        <dbReference type="Proteomes" id="UP000245464"/>
    </source>
</evidence>
<gene>
    <name evidence="1" type="ORF">PtrM4_140020</name>
</gene>
<sequence length="54" mass="6107">MAKIRRLEKDVGVHTALAHDALWMKNGTDQVLMSLLDDKMKAAAKEKIPYDEIP</sequence>
<dbReference type="Proteomes" id="UP000245464">
    <property type="component" value="Chromosome 8"/>
</dbReference>
<accession>A0A5M9KX38</accession>
<dbReference type="RefSeq" id="XP_065960372.1">
    <property type="nucleotide sequence ID" value="XM_066109450.1"/>
</dbReference>
<proteinExistence type="predicted"/>
<comment type="caution">
    <text evidence="1">The sequence shown here is derived from an EMBL/GenBank/DDBJ whole genome shotgun (WGS) entry which is preliminary data.</text>
</comment>
<dbReference type="EMBL" id="NQIK02000008">
    <property type="protein sequence ID" value="KAF7567411.1"/>
    <property type="molecule type" value="Genomic_DNA"/>
</dbReference>
<dbReference type="GeneID" id="90957739"/>
<dbReference type="AlphaFoldDB" id="A0A5M9KX38"/>
<organism evidence="1 2">
    <name type="scientific">Pyrenophora tritici-repentis</name>
    <dbReference type="NCBI Taxonomy" id="45151"/>
    <lineage>
        <taxon>Eukaryota</taxon>
        <taxon>Fungi</taxon>
        <taxon>Dikarya</taxon>
        <taxon>Ascomycota</taxon>
        <taxon>Pezizomycotina</taxon>
        <taxon>Dothideomycetes</taxon>
        <taxon>Pleosporomycetidae</taxon>
        <taxon>Pleosporales</taxon>
        <taxon>Pleosporineae</taxon>
        <taxon>Pleosporaceae</taxon>
        <taxon>Pyrenophora</taxon>
    </lineage>
</organism>
<reference evidence="1" key="1">
    <citation type="journal article" date="2018" name="BMC Genomics">
        <title>Comparative genomics of the wheat fungal pathogen Pyrenophora tritici-repentis reveals chromosomal variations and genome plasticity.</title>
        <authorList>
            <person name="Moolhuijzen P."/>
            <person name="See P.T."/>
            <person name="Hane J.K."/>
            <person name="Shi G."/>
            <person name="Liu Z."/>
            <person name="Oliver R.P."/>
            <person name="Moffat C.S."/>
        </authorList>
    </citation>
    <scope>NUCLEOTIDE SEQUENCE [LARGE SCALE GENOMIC DNA]</scope>
    <source>
        <strain evidence="1">M4</strain>
    </source>
</reference>
<protein>
    <submittedName>
        <fullName evidence="1">Uncharacterized protein</fullName>
    </submittedName>
</protein>
<evidence type="ECO:0000313" key="1">
    <source>
        <dbReference type="EMBL" id="KAF7567411.1"/>
    </source>
</evidence>
<dbReference type="KEGG" id="ptrr:90957739"/>